<organism evidence="2 3">
    <name type="scientific">Stigmatella aurantiaca (strain DW4/3-1)</name>
    <dbReference type="NCBI Taxonomy" id="378806"/>
    <lineage>
        <taxon>Bacteria</taxon>
        <taxon>Pseudomonadati</taxon>
        <taxon>Myxococcota</taxon>
        <taxon>Myxococcia</taxon>
        <taxon>Myxococcales</taxon>
        <taxon>Cystobacterineae</taxon>
        <taxon>Archangiaceae</taxon>
        <taxon>Stigmatella</taxon>
    </lineage>
</organism>
<dbReference type="AlphaFoldDB" id="Q094X0"/>
<dbReference type="EMBL" id="AAMD01000036">
    <property type="protein sequence ID" value="EAU67275.1"/>
    <property type="molecule type" value="Genomic_DNA"/>
</dbReference>
<gene>
    <name evidence="2" type="ORF">STIAU_4956</name>
</gene>
<protein>
    <submittedName>
        <fullName evidence="2">Uncharacterized protein</fullName>
    </submittedName>
</protein>
<dbReference type="PATRIC" id="fig|378806.16.peg.6523"/>
<dbReference type="Proteomes" id="UP000032702">
    <property type="component" value="Unassembled WGS sequence"/>
</dbReference>
<comment type="caution">
    <text evidence="2">The sequence shown here is derived from an EMBL/GenBank/DDBJ whole genome shotgun (WGS) entry which is preliminary data.</text>
</comment>
<name>Q094X0_STIAD</name>
<evidence type="ECO:0000256" key="1">
    <source>
        <dbReference type="SAM" id="MobiDB-lite"/>
    </source>
</evidence>
<evidence type="ECO:0000313" key="3">
    <source>
        <dbReference type="Proteomes" id="UP000032702"/>
    </source>
</evidence>
<sequence>MNAQTLREGPGTSARPCGSAHVFECHRLGRTLAAQILRWGDGRLQFPVRLRVAALKDRLAQLPHQFLVVAHVVDGQHPRAQVVLAPHQVLQIAARVARAHRTVTRRIQRGVVQPVDHAGNPHQAVEGVRIALLRHLRGDDAVEHVHAPHHRFQQVRGRAHPHQVARLVRGQRGRGPGGHRLALLLGLPHRQPANGEAIERQPREELRALVAQARVDTALDDAEQRLARGHLVLGRQAAHGPPVGALHRLARARLVRARVDAHIQHHHDLRVDRLLHGDARLGAEHLTAVVVEAAELRPLLGDEPVLRQREDLKPPRVRQNGPIPPHEGVDAAELAKHLRPRPKHQVVGVGQQDAAPRVPHLLRTQVAESGVGGHRHEHGGEKGAAARVEHPGTGPGGVRGDEFEADSHGPGVIPALPSAAPGGCGSRSLVRQEGDLGLHGLAAGSRGGWHECRLPRVTRIPSGLPAVVMPQRVWPQPPSR</sequence>
<evidence type="ECO:0000313" key="2">
    <source>
        <dbReference type="EMBL" id="EAU67275.1"/>
    </source>
</evidence>
<reference evidence="2 3" key="1">
    <citation type="submission" date="2006-04" db="EMBL/GenBank/DDBJ databases">
        <authorList>
            <person name="Nierman W.C."/>
        </authorList>
    </citation>
    <scope>NUCLEOTIDE SEQUENCE [LARGE SCALE GENOMIC DNA]</scope>
    <source>
        <strain evidence="2 3">DW4/3-1</strain>
    </source>
</reference>
<accession>Q094X0</accession>
<feature type="region of interest" description="Disordered" evidence="1">
    <location>
        <begin position="371"/>
        <end position="395"/>
    </location>
</feature>
<proteinExistence type="predicted"/>